<feature type="compositionally biased region" description="Basic and acidic residues" evidence="1">
    <location>
        <begin position="1"/>
        <end position="11"/>
    </location>
</feature>
<evidence type="ECO:0000313" key="2">
    <source>
        <dbReference type="EMBL" id="EXL94993.1"/>
    </source>
</evidence>
<protein>
    <submittedName>
        <fullName evidence="2">Uncharacterized protein</fullName>
    </submittedName>
</protein>
<dbReference type="EMBL" id="JH658295">
    <property type="protein sequence ID" value="EXL94993.1"/>
    <property type="molecule type" value="Genomic_DNA"/>
</dbReference>
<dbReference type="VEuPathDB" id="FungiDB:FOIG_12434"/>
<organism evidence="2">
    <name type="scientific">Fusarium odoratissimum (strain NRRL 54006)</name>
    <dbReference type="NCBI Taxonomy" id="1089451"/>
    <lineage>
        <taxon>Eukaryota</taxon>
        <taxon>Fungi</taxon>
        <taxon>Dikarya</taxon>
        <taxon>Ascomycota</taxon>
        <taxon>Pezizomycotina</taxon>
        <taxon>Sordariomycetes</taxon>
        <taxon>Hypocreomycetidae</taxon>
        <taxon>Hypocreales</taxon>
        <taxon>Nectriaceae</taxon>
        <taxon>Fusarium</taxon>
        <taxon>Fusarium oxysporum species complex</taxon>
        <taxon>Fusarium oxysporum f. sp. cubense (strain race 4)</taxon>
    </lineage>
</organism>
<proteinExistence type="predicted"/>
<dbReference type="GeneID" id="42037609"/>
<accession>X0J1C9</accession>
<feature type="region of interest" description="Disordered" evidence="1">
    <location>
        <begin position="1"/>
        <end position="35"/>
    </location>
</feature>
<sequence length="60" mass="6753">MNAKNPWHEAAPRQATGNKNRKKCQKTVTDTRAGQDSRLEAIPRFLWASMLKAVGSLWAD</sequence>
<gene>
    <name evidence="2" type="ORF">FOIG_12434</name>
</gene>
<dbReference type="RefSeq" id="XP_031057083.1">
    <property type="nucleotide sequence ID" value="XM_031213338.1"/>
</dbReference>
<dbReference type="HOGENOM" id="CLU_2941813_0_0_1"/>
<reference evidence="2" key="2">
    <citation type="submission" date="2012-05" db="EMBL/GenBank/DDBJ databases">
        <title>The Genome Annotation of Fusarium oxysporum II5.</title>
        <authorList>
            <consortium name="The Broad Institute Genomics Platform"/>
            <person name="Ma L.-J."/>
            <person name="Corby-Kistler H."/>
            <person name="Broz K."/>
            <person name="Gale L.R."/>
            <person name="Jonkers W."/>
            <person name="O'Donnell K."/>
            <person name="Ploetz R."/>
            <person name="Steinberg C."/>
            <person name="Schwartz D.C."/>
            <person name="VanEtten H."/>
            <person name="Zhou S."/>
            <person name="Young S.K."/>
            <person name="Zeng Q."/>
            <person name="Gargeya S."/>
            <person name="Fitzgerald M."/>
            <person name="Abouelleil A."/>
            <person name="Alvarado L."/>
            <person name="Chapman S.B."/>
            <person name="Gainer-Dewar J."/>
            <person name="Goldberg J."/>
            <person name="Griggs A."/>
            <person name="Gujja S."/>
            <person name="Hansen M."/>
            <person name="Howarth C."/>
            <person name="Imamovic A."/>
            <person name="Ireland A."/>
            <person name="Larimer J."/>
            <person name="McCowan C."/>
            <person name="Murphy C."/>
            <person name="Pearson M."/>
            <person name="Poon T.W."/>
            <person name="Priest M."/>
            <person name="Roberts A."/>
            <person name="Saif S."/>
            <person name="Shea T."/>
            <person name="Sykes S."/>
            <person name="Wortman J."/>
            <person name="Nusbaum C."/>
            <person name="Birren B."/>
        </authorList>
    </citation>
    <scope>NUCLEOTIDE SEQUENCE</scope>
    <source>
        <strain evidence="2">54006</strain>
    </source>
</reference>
<name>X0J1C9_FUSO5</name>
<reference evidence="2" key="1">
    <citation type="submission" date="2011-11" db="EMBL/GenBank/DDBJ databases">
        <title>The Genome Sequence of Fusarium oxysporum II5.</title>
        <authorList>
            <consortium name="The Broad Institute Genome Sequencing Platform"/>
            <person name="Ma L.-J."/>
            <person name="Gale L.R."/>
            <person name="Schwartz D.C."/>
            <person name="Zhou S."/>
            <person name="Corby-Kistler H."/>
            <person name="Young S.K."/>
            <person name="Zeng Q."/>
            <person name="Gargeya S."/>
            <person name="Fitzgerald M."/>
            <person name="Haas B."/>
            <person name="Abouelleil A."/>
            <person name="Alvarado L."/>
            <person name="Arachchi H.M."/>
            <person name="Berlin A."/>
            <person name="Brown A."/>
            <person name="Chapman S.B."/>
            <person name="Chen Z."/>
            <person name="Dunbar C."/>
            <person name="Freedman E."/>
            <person name="Gearin G."/>
            <person name="Goldberg J."/>
            <person name="Griggs A."/>
            <person name="Gujja S."/>
            <person name="Heiman D."/>
            <person name="Howarth C."/>
            <person name="Larson L."/>
            <person name="Lui A."/>
            <person name="MacDonald P.J.P."/>
            <person name="Montmayeur A."/>
            <person name="Murphy C."/>
            <person name="Neiman D."/>
            <person name="Pearson M."/>
            <person name="Priest M."/>
            <person name="Roberts A."/>
            <person name="Saif S."/>
            <person name="Shea T."/>
            <person name="Shenoy N."/>
            <person name="Sisk P."/>
            <person name="Stolte C."/>
            <person name="Sykes S."/>
            <person name="Wortman J."/>
            <person name="Nusbaum C."/>
            <person name="Birren B."/>
        </authorList>
    </citation>
    <scope>NUCLEOTIDE SEQUENCE [LARGE SCALE GENOMIC DNA]</scope>
    <source>
        <strain evidence="2">54006</strain>
    </source>
</reference>
<dbReference type="Proteomes" id="UP000030685">
    <property type="component" value="Unassembled WGS sequence"/>
</dbReference>
<dbReference type="AlphaFoldDB" id="X0J1C9"/>
<evidence type="ECO:0000256" key="1">
    <source>
        <dbReference type="SAM" id="MobiDB-lite"/>
    </source>
</evidence>